<dbReference type="CDD" id="cd00077">
    <property type="entry name" value="HDc"/>
    <property type="match status" value="1"/>
</dbReference>
<dbReference type="Gene3D" id="1.10.3210.10">
    <property type="entry name" value="Hypothetical protein af1432"/>
    <property type="match status" value="1"/>
</dbReference>
<accession>A0A099MKD2</accession>
<reference evidence="3 4" key="1">
    <citation type="submission" date="2014-04" db="EMBL/GenBank/DDBJ databases">
        <title>Genome sequencing of Vibrio navarrensis strains.</title>
        <authorList>
            <person name="Gladney L.M."/>
            <person name="Katz L.S."/>
            <person name="Marino-Ramirez L."/>
            <person name="Jordan I.K."/>
        </authorList>
    </citation>
    <scope>NUCLEOTIDE SEQUENCE [LARGE SCALE GENOMIC DNA]</scope>
    <source>
        <strain evidence="3 4">ATCC 51183</strain>
    </source>
</reference>
<comment type="caution">
    <text evidence="3">The sequence shown here is derived from an EMBL/GenBank/DDBJ whole genome shotgun (WGS) entry which is preliminary data.</text>
</comment>
<dbReference type="PANTHER" id="PTHR45228">
    <property type="entry name" value="CYCLIC DI-GMP PHOSPHODIESTERASE TM_0186-RELATED"/>
    <property type="match status" value="1"/>
</dbReference>
<dbReference type="RefSeq" id="WP_039426044.1">
    <property type="nucleotide sequence ID" value="NZ_CAWPVW010000076.1"/>
</dbReference>
<dbReference type="GO" id="GO:0008081">
    <property type="term" value="F:phosphoric diester hydrolase activity"/>
    <property type="evidence" value="ECO:0007669"/>
    <property type="project" value="UniProtKB-ARBA"/>
</dbReference>
<feature type="domain" description="HD-GYP" evidence="1">
    <location>
        <begin position="162"/>
        <end position="371"/>
    </location>
</feature>
<proteinExistence type="predicted"/>
<dbReference type="GeneID" id="43682954"/>
<sequence>MDLWSDSSNCAYFYHASSLNDQLKGILHRMQVHDASIERVSFAVFDQEHSLLKTYADSSASTELAHYRAHLDDFPALARCVNEKSYRIIDDLNELSPSVHVKALIDSGYRSSIAVPCFEQDKFIGFLFVNSRKVAAFTPELVEKMKPYFDIIQFAIFSEYQIVHAIAECAEKTQALSPSYNKDSLAHKERISRYTRIIANETADMWGFDDETIEHLCLFSRFHDIGKVNLAIDLLCKTANLDGSETSKMRNHIESGVEIMDKIIESLGNPNHPSITLLTQVMAYHHEFLDGSGYPFGLQGEQIPPVARVVSVANIFDALTTHRPYRQAWSITHALLEMEKMVAEGKLDKACVNALREHQDKLKQIVARFPEHDPKDGFY</sequence>
<dbReference type="eggNOG" id="COG2203">
    <property type="taxonomic scope" value="Bacteria"/>
</dbReference>
<dbReference type="InterPro" id="IPR037522">
    <property type="entry name" value="HD_GYP_dom"/>
</dbReference>
<dbReference type="AlphaFoldDB" id="A0A099MKD2"/>
<dbReference type="InterPro" id="IPR029016">
    <property type="entry name" value="GAF-like_dom_sf"/>
</dbReference>
<dbReference type="InterPro" id="IPR003607">
    <property type="entry name" value="HD/PDEase_dom"/>
</dbReference>
<reference evidence="2" key="2">
    <citation type="submission" date="2023-10" db="EMBL/GenBank/DDBJ databases">
        <authorList>
            <consortium name="PulseNet: The National Subtyping Network for Foodborne Disease Surveillance"/>
        </authorList>
    </citation>
    <scope>NUCLEOTIDE SEQUENCE</scope>
    <source>
        <strain evidence="2">PNUSAV004886</strain>
    </source>
</reference>
<dbReference type="PROSITE" id="PS51832">
    <property type="entry name" value="HD_GYP"/>
    <property type="match status" value="1"/>
</dbReference>
<dbReference type="Gene3D" id="3.30.450.40">
    <property type="match status" value="1"/>
</dbReference>
<name>A0A099MKD2_9VIBR</name>
<evidence type="ECO:0000313" key="2">
    <source>
        <dbReference type="EMBL" id="ELN6932557.1"/>
    </source>
</evidence>
<evidence type="ECO:0000259" key="1">
    <source>
        <dbReference type="PROSITE" id="PS51832"/>
    </source>
</evidence>
<dbReference type="SUPFAM" id="SSF55781">
    <property type="entry name" value="GAF domain-like"/>
    <property type="match status" value="1"/>
</dbReference>
<evidence type="ECO:0000313" key="3">
    <source>
        <dbReference type="EMBL" id="KGK11073.1"/>
    </source>
</evidence>
<dbReference type="Proteomes" id="UP001253463">
    <property type="component" value="Unassembled WGS sequence"/>
</dbReference>
<dbReference type="EMBL" id="ABNSCA010000004">
    <property type="protein sequence ID" value="ELN6932557.1"/>
    <property type="molecule type" value="Genomic_DNA"/>
</dbReference>
<organism evidence="3 4">
    <name type="scientific">Vibrio navarrensis</name>
    <dbReference type="NCBI Taxonomy" id="29495"/>
    <lineage>
        <taxon>Bacteria</taxon>
        <taxon>Pseudomonadati</taxon>
        <taxon>Pseudomonadota</taxon>
        <taxon>Gammaproteobacteria</taxon>
        <taxon>Vibrionales</taxon>
        <taxon>Vibrionaceae</taxon>
        <taxon>Vibrio</taxon>
    </lineage>
</organism>
<dbReference type="STRING" id="29495.EA26_07050"/>
<dbReference type="eggNOG" id="COG2206">
    <property type="taxonomic scope" value="Bacteria"/>
</dbReference>
<protein>
    <submittedName>
        <fullName evidence="2">HD domain-containing protein</fullName>
    </submittedName>
</protein>
<gene>
    <name evidence="3" type="ORF">EA26_07050</name>
    <name evidence="2" type="ORF">RZY48_001950</name>
</gene>
<keyword evidence="4" id="KW-1185">Reference proteome</keyword>
<dbReference type="InterPro" id="IPR052020">
    <property type="entry name" value="Cyclic_di-GMP/3'3'-cGAMP_PDE"/>
</dbReference>
<dbReference type="PANTHER" id="PTHR45228:SF1">
    <property type="entry name" value="CYCLIC DI-GMP PHOSPHODIESTERASE TM_0186"/>
    <property type="match status" value="1"/>
</dbReference>
<dbReference type="Pfam" id="PF13487">
    <property type="entry name" value="HD_5"/>
    <property type="match status" value="1"/>
</dbReference>
<dbReference type="Proteomes" id="UP000029994">
    <property type="component" value="Unassembled WGS sequence"/>
</dbReference>
<dbReference type="SUPFAM" id="SSF109604">
    <property type="entry name" value="HD-domain/PDEase-like"/>
    <property type="match status" value="1"/>
</dbReference>
<evidence type="ECO:0000313" key="4">
    <source>
        <dbReference type="Proteomes" id="UP000029994"/>
    </source>
</evidence>
<dbReference type="EMBL" id="JMCG01000001">
    <property type="protein sequence ID" value="KGK11073.1"/>
    <property type="molecule type" value="Genomic_DNA"/>
</dbReference>